<reference evidence="5" key="1">
    <citation type="journal article" date="2010" name="Genome Biol.">
        <title>Genome sequence of the necrotrophic plant pathogen Pythium ultimum reveals original pathogenicity mechanisms and effector repertoire.</title>
        <authorList>
            <person name="Levesque C.A."/>
            <person name="Brouwer H."/>
            <person name="Cano L."/>
            <person name="Hamilton J.P."/>
            <person name="Holt C."/>
            <person name="Huitema E."/>
            <person name="Raffaele S."/>
            <person name="Robideau G.P."/>
            <person name="Thines M."/>
            <person name="Win J."/>
            <person name="Zerillo M.M."/>
            <person name="Beakes G.W."/>
            <person name="Boore J.L."/>
            <person name="Busam D."/>
            <person name="Dumas B."/>
            <person name="Ferriera S."/>
            <person name="Fuerstenberg S.I."/>
            <person name="Gachon C.M."/>
            <person name="Gaulin E."/>
            <person name="Govers F."/>
            <person name="Grenville-Briggs L."/>
            <person name="Horner N."/>
            <person name="Hostetler J."/>
            <person name="Jiang R.H."/>
            <person name="Johnson J."/>
            <person name="Krajaejun T."/>
            <person name="Lin H."/>
            <person name="Meijer H.J."/>
            <person name="Moore B."/>
            <person name="Morris P."/>
            <person name="Phuntmart V."/>
            <person name="Puiu D."/>
            <person name="Shetty J."/>
            <person name="Stajich J.E."/>
            <person name="Tripathy S."/>
            <person name="Wawra S."/>
            <person name="van West P."/>
            <person name="Whitty B.R."/>
            <person name="Coutinho P.M."/>
            <person name="Henrissat B."/>
            <person name="Martin F."/>
            <person name="Thomas P.D."/>
            <person name="Tyler B.M."/>
            <person name="De Vries R.P."/>
            <person name="Kamoun S."/>
            <person name="Yandell M."/>
            <person name="Tisserat N."/>
            <person name="Buell C.R."/>
        </authorList>
    </citation>
    <scope>NUCLEOTIDE SEQUENCE</scope>
    <source>
        <strain evidence="5">DAOM:BR144</strain>
    </source>
</reference>
<evidence type="ECO:0000313" key="5">
    <source>
        <dbReference type="Proteomes" id="UP000019132"/>
    </source>
</evidence>
<accession>K3WKR2</accession>
<protein>
    <recommendedName>
        <fullName evidence="3">WHIM1 domain-containing protein</fullName>
    </recommendedName>
</protein>
<dbReference type="GO" id="GO:0031213">
    <property type="term" value="C:RSF complex"/>
    <property type="evidence" value="ECO:0007669"/>
    <property type="project" value="InterPro"/>
</dbReference>
<reference evidence="4" key="3">
    <citation type="submission" date="2015-02" db="UniProtKB">
        <authorList>
            <consortium name="EnsemblProtists"/>
        </authorList>
    </citation>
    <scope>IDENTIFICATION</scope>
    <source>
        <strain evidence="4">DAOM BR144</strain>
    </source>
</reference>
<keyword evidence="5" id="KW-1185">Reference proteome</keyword>
<dbReference type="Proteomes" id="UP000019132">
    <property type="component" value="Unassembled WGS sequence"/>
</dbReference>
<evidence type="ECO:0000256" key="2">
    <source>
        <dbReference type="ARBA" id="ARBA00023242"/>
    </source>
</evidence>
<evidence type="ECO:0000259" key="3">
    <source>
        <dbReference type="Pfam" id="PF15612"/>
    </source>
</evidence>
<keyword evidence="2" id="KW-0539">Nucleus</keyword>
<dbReference type="eggNOG" id="KOG1474">
    <property type="taxonomic scope" value="Eukaryota"/>
</dbReference>
<dbReference type="EMBL" id="GL376633">
    <property type="status" value="NOT_ANNOTATED_CDS"/>
    <property type="molecule type" value="Genomic_DNA"/>
</dbReference>
<dbReference type="InterPro" id="IPR028938">
    <property type="entry name" value="Rsf1-like"/>
</dbReference>
<dbReference type="GO" id="GO:0006355">
    <property type="term" value="P:regulation of DNA-templated transcription"/>
    <property type="evidence" value="ECO:0007669"/>
    <property type="project" value="InterPro"/>
</dbReference>
<proteinExistence type="predicted"/>
<reference evidence="5" key="2">
    <citation type="submission" date="2010-04" db="EMBL/GenBank/DDBJ databases">
        <authorList>
            <person name="Buell R."/>
            <person name="Hamilton J."/>
            <person name="Hostetler J."/>
        </authorList>
    </citation>
    <scope>NUCLEOTIDE SEQUENCE [LARGE SCALE GENOMIC DNA]</scope>
    <source>
        <strain evidence="5">DAOM:BR144</strain>
    </source>
</reference>
<sequence length="149" mass="17504">ELQDALVNAANPNEQQLALLAELHFKLTRDQMGVKLEKMIQDWEKAVARKLHENWQLEFAVNPMEATSYADLRVYERIRILNALCLWKTESCVEIRKYIATIQQENNTKALDTMRASEIGTDDKGVSYWYFDDDCWVYAEDKPQWQLES</sequence>
<dbReference type="PANTHER" id="PTHR14296:SF3">
    <property type="entry name" value="DIKAR, ISOFORM F"/>
    <property type="match status" value="1"/>
</dbReference>
<dbReference type="PANTHER" id="PTHR14296">
    <property type="entry name" value="REMODELING AND SPACING FACTOR 1"/>
    <property type="match status" value="1"/>
</dbReference>
<evidence type="ECO:0000256" key="1">
    <source>
        <dbReference type="ARBA" id="ARBA00004123"/>
    </source>
</evidence>
<dbReference type="AlphaFoldDB" id="K3WKR2"/>
<comment type="subcellular location">
    <subcellularLocation>
        <location evidence="1">Nucleus</location>
    </subcellularLocation>
</comment>
<dbReference type="InParanoid" id="K3WKR2"/>
<feature type="domain" description="WHIM1" evidence="3">
    <location>
        <begin position="61"/>
        <end position="99"/>
    </location>
</feature>
<dbReference type="HOGENOM" id="CLU_116510_0_0_1"/>
<dbReference type="Pfam" id="PF15612">
    <property type="entry name" value="WHIM1"/>
    <property type="match status" value="1"/>
</dbReference>
<dbReference type="InterPro" id="IPR028942">
    <property type="entry name" value="WHIM1_dom"/>
</dbReference>
<name>K3WKR2_GLOUD</name>
<dbReference type="VEuPathDB" id="FungiDB:PYU1_G005543"/>
<dbReference type="EnsemblProtists" id="PYU1_T005554">
    <property type="protein sequence ID" value="PYU1_T005554"/>
    <property type="gene ID" value="PYU1_G005543"/>
</dbReference>
<organism evidence="4 5">
    <name type="scientific">Globisporangium ultimum (strain ATCC 200006 / CBS 805.95 / DAOM BR144)</name>
    <name type="common">Pythium ultimum</name>
    <dbReference type="NCBI Taxonomy" id="431595"/>
    <lineage>
        <taxon>Eukaryota</taxon>
        <taxon>Sar</taxon>
        <taxon>Stramenopiles</taxon>
        <taxon>Oomycota</taxon>
        <taxon>Peronosporomycetes</taxon>
        <taxon>Pythiales</taxon>
        <taxon>Pythiaceae</taxon>
        <taxon>Globisporangium</taxon>
    </lineage>
</organism>
<evidence type="ECO:0000313" key="4">
    <source>
        <dbReference type="EnsemblProtists" id="PYU1_T005554"/>
    </source>
</evidence>